<dbReference type="GO" id="GO:0007059">
    <property type="term" value="P:chromosome segregation"/>
    <property type="evidence" value="ECO:0007669"/>
    <property type="project" value="UniProtKB-UniRule"/>
</dbReference>
<dbReference type="GO" id="GO:0005694">
    <property type="term" value="C:chromosome"/>
    <property type="evidence" value="ECO:0007669"/>
    <property type="project" value="InterPro"/>
</dbReference>
<feature type="domain" description="SMC hinge" evidence="8">
    <location>
        <begin position="480"/>
        <end position="593"/>
    </location>
</feature>
<reference evidence="9 10" key="1">
    <citation type="submission" date="2018-05" db="EMBL/GenBank/DDBJ databases">
        <title>Complete Genome Sequence of Deinococcus sp. strain 17bor-2.</title>
        <authorList>
            <person name="Srinivasan S."/>
        </authorList>
    </citation>
    <scope>NUCLEOTIDE SEQUENCE [LARGE SCALE GENOMIC DNA]</scope>
    <source>
        <strain evidence="9 10">17bor-2</strain>
    </source>
</reference>
<evidence type="ECO:0000259" key="8">
    <source>
        <dbReference type="SMART" id="SM00968"/>
    </source>
</evidence>
<sequence length="1085" mass="117389">MIESITLQGFKSFAERTRLDFGPGVVAVIGPNGSGKSNVVEAIRWATHQARARELRAAKATELIFHGSGGKAPLGLAEVQLELRGPGGKLSLSRRIYRDGSAEQDLAGRPARVRDIHQALRGTGLGPGGLAVIGQGEVVGVVQAEGQTLLGYLQEAAGLSRAVAARQDAEQRLQAADRSLHELGLIEEELVRQVQQLEKSAQDARLHRQLSLRELALGEALQRQRQETLAAELRAARQQAAQLEAHSAELARQTLAAAAELEAATETLRAERAEQAGHAQALELLGSAQDAHQQVLGYVRHLQAERHAVETELAALTLKRPPHEESDPAPLQAQLSRTRAELGRLETEHKQAQQALERARRSEIQQAEAAARSATQRRLLESELAELEAALAGYGPALTQARAEAAAALAERQRAEAERRELTEGRARLQAEREGLTRRLAELRAARAPLLREQARLETLLGSYARYGEGPRHALTSGHPGLIGSVADLVRVEAEYQVAITAALGRRLEQVVVRRAEDAREIIDLLKRRGGRATFLPLDLLRARPRRDAGLLRDVGVLGNLADLCPSDPPQIAEALLADTLLVRDLAAATRLARQFQNRPRLVTPGGELLEPGGALTGGRLRDGGADVLADQRRMQDLMGELQQLDEQERRAQAEEAALGARLSALPIPEAVSGAAEREAERRVTQLDTAQRSAAERQGELRARLERLDPAALPEVGAGPLAERQADLEAQLLEVRREERDQGELLAQAREAAAAWALYRAEAARHAALQARLGTTTPALEEQTRQLQLAEAEVVRRQQEADERRPAGLQQAEQRQQELSRAYANLLARQNKLRAELEAAHLLAARREGSLEDLPDGAQLPGSAREWSAELGRVRAALSNIGPVNALAETEHMAQAQRLATLQAERGDAARAAAELRAHLADLTVQEAGATAAAFRRVNAAFAEYSRELLGGSGELEAERGEHGHLTGLRLAVQPKGKRTRNLNLLSAGERTMAGLGFLFALNHAAEGAAGGLPLAVLDEVDAPLDEANIRRFTHFLQVFAGRGAQFLLVTHQKATMEVAQAIWGVTTDQSGASRLLSIRQGDTG</sequence>
<feature type="region of interest" description="Disordered" evidence="7">
    <location>
        <begin position="674"/>
        <end position="706"/>
    </location>
</feature>
<feature type="coiled-coil region" evidence="6">
    <location>
        <begin position="780"/>
        <end position="836"/>
    </location>
</feature>
<dbReference type="GO" id="GO:0005524">
    <property type="term" value="F:ATP binding"/>
    <property type="evidence" value="ECO:0007669"/>
    <property type="project" value="UniProtKB-UniRule"/>
</dbReference>
<dbReference type="InterPro" id="IPR003395">
    <property type="entry name" value="RecF/RecN/SMC_N"/>
</dbReference>
<dbReference type="GO" id="GO:0030261">
    <property type="term" value="P:chromosome condensation"/>
    <property type="evidence" value="ECO:0007669"/>
    <property type="project" value="InterPro"/>
</dbReference>
<evidence type="ECO:0000313" key="9">
    <source>
        <dbReference type="EMBL" id="AWN23140.1"/>
    </source>
</evidence>
<dbReference type="Gene3D" id="1.20.1060.20">
    <property type="match status" value="1"/>
</dbReference>
<accession>A0A2Z3JID4</accession>
<evidence type="ECO:0000256" key="5">
    <source>
        <dbReference type="ARBA" id="ARBA00023125"/>
    </source>
</evidence>
<dbReference type="SUPFAM" id="SSF75553">
    <property type="entry name" value="Smc hinge domain"/>
    <property type="match status" value="1"/>
</dbReference>
<comment type="similarity">
    <text evidence="6">Belongs to the SMC family.</text>
</comment>
<comment type="domain">
    <text evidence="6">Contains large globular domains required for ATP hydrolysis at each terminus and a third globular domain forming a flexible hinge near the middle of the molecule. These domains are separated by coiled-coil structures.</text>
</comment>
<dbReference type="OrthoDB" id="9808768at2"/>
<feature type="compositionally biased region" description="Basic and acidic residues" evidence="7">
    <location>
        <begin position="694"/>
        <end position="706"/>
    </location>
</feature>
<dbReference type="PANTHER" id="PTHR18937">
    <property type="entry name" value="STRUCTURAL MAINTENANCE OF CHROMOSOMES SMC FAMILY MEMBER"/>
    <property type="match status" value="1"/>
</dbReference>
<dbReference type="InterPro" id="IPR024704">
    <property type="entry name" value="SMC"/>
</dbReference>
<dbReference type="GO" id="GO:0016887">
    <property type="term" value="F:ATP hydrolysis activity"/>
    <property type="evidence" value="ECO:0007669"/>
    <property type="project" value="InterPro"/>
</dbReference>
<evidence type="ECO:0000256" key="4">
    <source>
        <dbReference type="ARBA" id="ARBA00023054"/>
    </source>
</evidence>
<dbReference type="GO" id="GO:0005737">
    <property type="term" value="C:cytoplasm"/>
    <property type="evidence" value="ECO:0007669"/>
    <property type="project" value="UniProtKB-SubCell"/>
</dbReference>
<evidence type="ECO:0000313" key="10">
    <source>
        <dbReference type="Proteomes" id="UP000245368"/>
    </source>
</evidence>
<feature type="coiled-coil region" evidence="6">
    <location>
        <begin position="628"/>
        <end position="662"/>
    </location>
</feature>
<name>A0A2Z3JID4_9DEIO</name>
<evidence type="ECO:0000256" key="1">
    <source>
        <dbReference type="ARBA" id="ARBA00022490"/>
    </source>
</evidence>
<dbReference type="InterPro" id="IPR036277">
    <property type="entry name" value="SMC_hinge_sf"/>
</dbReference>
<evidence type="ECO:0000256" key="6">
    <source>
        <dbReference type="HAMAP-Rule" id="MF_01894"/>
    </source>
</evidence>
<keyword evidence="10" id="KW-1185">Reference proteome</keyword>
<evidence type="ECO:0000256" key="2">
    <source>
        <dbReference type="ARBA" id="ARBA00022741"/>
    </source>
</evidence>
<dbReference type="Pfam" id="PF06470">
    <property type="entry name" value="SMC_hinge"/>
    <property type="match status" value="1"/>
</dbReference>
<comment type="function">
    <text evidence="6">Required for chromosome condensation and partitioning.</text>
</comment>
<keyword evidence="5 6" id="KW-0238">DNA-binding</keyword>
<feature type="coiled-coil region" evidence="6">
    <location>
        <begin position="159"/>
        <end position="446"/>
    </location>
</feature>
<keyword evidence="4 6" id="KW-0175">Coiled coil</keyword>
<dbReference type="SMART" id="SM00968">
    <property type="entry name" value="SMC_hinge"/>
    <property type="match status" value="1"/>
</dbReference>
<dbReference type="GO" id="GO:0003677">
    <property type="term" value="F:DNA binding"/>
    <property type="evidence" value="ECO:0007669"/>
    <property type="project" value="UniProtKB-UniRule"/>
</dbReference>
<dbReference type="GO" id="GO:0007062">
    <property type="term" value="P:sister chromatid cohesion"/>
    <property type="evidence" value="ECO:0007669"/>
    <property type="project" value="InterPro"/>
</dbReference>
<proteinExistence type="inferred from homology"/>
<dbReference type="HAMAP" id="MF_01894">
    <property type="entry name" value="Smc_prok"/>
    <property type="match status" value="1"/>
</dbReference>
<dbReference type="SUPFAM" id="SSF52540">
    <property type="entry name" value="P-loop containing nucleoside triphosphate hydrolases"/>
    <property type="match status" value="1"/>
</dbReference>
<keyword evidence="3 6" id="KW-0067">ATP-binding</keyword>
<gene>
    <name evidence="6" type="primary">smc</name>
    <name evidence="9" type="ORF">DKM44_07800</name>
</gene>
<protein>
    <recommendedName>
        <fullName evidence="6">Chromosome partition protein Smc</fullName>
    </recommendedName>
</protein>
<dbReference type="GO" id="GO:0006260">
    <property type="term" value="P:DNA replication"/>
    <property type="evidence" value="ECO:0007669"/>
    <property type="project" value="UniProtKB-UniRule"/>
</dbReference>
<dbReference type="InterPro" id="IPR027417">
    <property type="entry name" value="P-loop_NTPase"/>
</dbReference>
<organism evidence="9 10">
    <name type="scientific">Deinococcus irradiatisoli</name>
    <dbReference type="NCBI Taxonomy" id="2202254"/>
    <lineage>
        <taxon>Bacteria</taxon>
        <taxon>Thermotogati</taxon>
        <taxon>Deinococcota</taxon>
        <taxon>Deinococci</taxon>
        <taxon>Deinococcales</taxon>
        <taxon>Deinococcaceae</taxon>
        <taxon>Deinococcus</taxon>
    </lineage>
</organism>
<evidence type="ECO:0000256" key="3">
    <source>
        <dbReference type="ARBA" id="ARBA00022840"/>
    </source>
</evidence>
<keyword evidence="1 6" id="KW-0963">Cytoplasm</keyword>
<dbReference type="Pfam" id="PF02463">
    <property type="entry name" value="SMC_N"/>
    <property type="match status" value="1"/>
</dbReference>
<feature type="binding site" evidence="6">
    <location>
        <begin position="31"/>
        <end position="38"/>
    </location>
    <ligand>
        <name>ATP</name>
        <dbReference type="ChEBI" id="CHEBI:30616"/>
    </ligand>
</feature>
<dbReference type="InterPro" id="IPR011890">
    <property type="entry name" value="SMC_prok"/>
</dbReference>
<dbReference type="Gene3D" id="3.40.50.300">
    <property type="entry name" value="P-loop containing nucleotide triphosphate hydrolases"/>
    <property type="match status" value="2"/>
</dbReference>
<dbReference type="Gene3D" id="3.30.70.1620">
    <property type="match status" value="1"/>
</dbReference>
<keyword evidence="2 6" id="KW-0547">Nucleotide-binding</keyword>
<dbReference type="InterPro" id="IPR010935">
    <property type="entry name" value="SMC_hinge"/>
</dbReference>
<dbReference type="AlphaFoldDB" id="A0A2Z3JID4"/>
<comment type="subunit">
    <text evidence="6">Homodimer.</text>
</comment>
<evidence type="ECO:0000256" key="7">
    <source>
        <dbReference type="SAM" id="MobiDB-lite"/>
    </source>
</evidence>
<dbReference type="RefSeq" id="WP_109826718.1">
    <property type="nucleotide sequence ID" value="NZ_CP029494.1"/>
</dbReference>
<dbReference type="EMBL" id="CP029494">
    <property type="protein sequence ID" value="AWN23140.1"/>
    <property type="molecule type" value="Genomic_DNA"/>
</dbReference>
<dbReference type="PIRSF" id="PIRSF005719">
    <property type="entry name" value="SMC"/>
    <property type="match status" value="1"/>
</dbReference>
<feature type="compositionally biased region" description="Basic and acidic residues" evidence="7">
    <location>
        <begin position="676"/>
        <end position="685"/>
    </location>
</feature>
<comment type="subcellular location">
    <subcellularLocation>
        <location evidence="6">Cytoplasm</location>
    </subcellularLocation>
</comment>
<dbReference type="Proteomes" id="UP000245368">
    <property type="component" value="Chromosome"/>
</dbReference>
<dbReference type="KEGG" id="dez:DKM44_07800"/>